<dbReference type="AlphaFoldDB" id="A0A8H3HYN5"/>
<reference evidence="2" key="1">
    <citation type="submission" date="2021-01" db="EMBL/GenBank/DDBJ databases">
        <authorList>
            <person name="Kaushik A."/>
        </authorList>
    </citation>
    <scope>NUCLEOTIDE SEQUENCE</scope>
    <source>
        <strain evidence="2">AG5</strain>
    </source>
</reference>
<comment type="caution">
    <text evidence="2">The sequence shown here is derived from an EMBL/GenBank/DDBJ whole genome shotgun (WGS) entry which is preliminary data.</text>
</comment>
<gene>
    <name evidence="2" type="ORF">RDB_LOCUS83508</name>
</gene>
<name>A0A8H3HYN5_9AGAM</name>
<feature type="compositionally biased region" description="Basic and acidic residues" evidence="1">
    <location>
        <begin position="1"/>
        <end position="14"/>
    </location>
</feature>
<organism evidence="2 3">
    <name type="scientific">Rhizoctonia solani</name>
    <dbReference type="NCBI Taxonomy" id="456999"/>
    <lineage>
        <taxon>Eukaryota</taxon>
        <taxon>Fungi</taxon>
        <taxon>Dikarya</taxon>
        <taxon>Basidiomycota</taxon>
        <taxon>Agaricomycotina</taxon>
        <taxon>Agaricomycetes</taxon>
        <taxon>Cantharellales</taxon>
        <taxon>Ceratobasidiaceae</taxon>
        <taxon>Rhizoctonia</taxon>
    </lineage>
</organism>
<feature type="compositionally biased region" description="Polar residues" evidence="1">
    <location>
        <begin position="80"/>
        <end position="99"/>
    </location>
</feature>
<dbReference type="Proteomes" id="UP000663827">
    <property type="component" value="Unassembled WGS sequence"/>
</dbReference>
<dbReference type="EMBL" id="CAJNJQ010001697">
    <property type="protein sequence ID" value="CAE7146379.1"/>
    <property type="molecule type" value="Genomic_DNA"/>
</dbReference>
<feature type="region of interest" description="Disordered" evidence="1">
    <location>
        <begin position="73"/>
        <end position="111"/>
    </location>
</feature>
<evidence type="ECO:0000313" key="3">
    <source>
        <dbReference type="Proteomes" id="UP000663827"/>
    </source>
</evidence>
<evidence type="ECO:0000256" key="1">
    <source>
        <dbReference type="SAM" id="MobiDB-lite"/>
    </source>
</evidence>
<sequence>MSEGDYFPRKDPRKGQHQIRPRQFTSQNSIQIPSSILLLGLGSGQVLSVDVISVGKQHKDQTTTSAHFEIPTDLDRDDINTNSGGTGQQKFGENTTGAESQLVGRFSEKLF</sequence>
<accession>A0A8H3HYN5</accession>
<proteinExistence type="predicted"/>
<evidence type="ECO:0000313" key="2">
    <source>
        <dbReference type="EMBL" id="CAE7146379.1"/>
    </source>
</evidence>
<feature type="region of interest" description="Disordered" evidence="1">
    <location>
        <begin position="1"/>
        <end position="27"/>
    </location>
</feature>
<protein>
    <submittedName>
        <fullName evidence="2">Uncharacterized protein</fullName>
    </submittedName>
</protein>